<evidence type="ECO:0000259" key="8">
    <source>
        <dbReference type="PROSITE" id="PS50110"/>
    </source>
</evidence>
<dbReference type="GO" id="GO:0000160">
    <property type="term" value="P:phosphorelay signal transduction system"/>
    <property type="evidence" value="ECO:0007669"/>
    <property type="project" value="InterPro"/>
</dbReference>
<feature type="compositionally biased region" description="Basic residues" evidence="7">
    <location>
        <begin position="9"/>
        <end position="21"/>
    </location>
</feature>
<dbReference type="OrthoDB" id="4928917at2"/>
<dbReference type="SMART" id="SM00421">
    <property type="entry name" value="HTH_LUXR"/>
    <property type="match status" value="1"/>
</dbReference>
<evidence type="ECO:0000313" key="10">
    <source>
        <dbReference type="Proteomes" id="UP000262172"/>
    </source>
</evidence>
<protein>
    <submittedName>
        <fullName evidence="9">DNA-binding response regulator</fullName>
    </submittedName>
</protein>
<keyword evidence="4 9" id="KW-0238">DNA-binding</keyword>
<feature type="region of interest" description="Disordered" evidence="7">
    <location>
        <begin position="1"/>
        <end position="36"/>
    </location>
</feature>
<dbReference type="InterPro" id="IPR001789">
    <property type="entry name" value="Sig_transdc_resp-reg_receiver"/>
</dbReference>
<dbReference type="AlphaFoldDB" id="A0A371NS05"/>
<evidence type="ECO:0000256" key="7">
    <source>
        <dbReference type="SAM" id="MobiDB-lite"/>
    </source>
</evidence>
<evidence type="ECO:0000256" key="4">
    <source>
        <dbReference type="ARBA" id="ARBA00023125"/>
    </source>
</evidence>
<dbReference type="GO" id="GO:0006352">
    <property type="term" value="P:DNA-templated transcription initiation"/>
    <property type="evidence" value="ECO:0007669"/>
    <property type="project" value="InterPro"/>
</dbReference>
<accession>A0A371NS05</accession>
<dbReference type="EMBL" id="QUAB01000044">
    <property type="protein sequence ID" value="REJ04935.1"/>
    <property type="molecule type" value="Genomic_DNA"/>
</dbReference>
<comment type="caution">
    <text evidence="6">Lacks conserved residue(s) required for the propagation of feature annotation.</text>
</comment>
<keyword evidence="2" id="KW-0805">Transcription regulation</keyword>
<dbReference type="InterPro" id="IPR000792">
    <property type="entry name" value="Tscrpt_reg_LuxR_C"/>
</dbReference>
<feature type="domain" description="Response regulatory" evidence="8">
    <location>
        <begin position="73"/>
        <end position="193"/>
    </location>
</feature>
<dbReference type="InterPro" id="IPR016032">
    <property type="entry name" value="Sig_transdc_resp-reg_C-effctor"/>
</dbReference>
<dbReference type="Gene3D" id="3.40.50.2300">
    <property type="match status" value="1"/>
</dbReference>
<evidence type="ECO:0000256" key="5">
    <source>
        <dbReference type="ARBA" id="ARBA00023163"/>
    </source>
</evidence>
<organism evidence="9 10">
    <name type="scientific">Microbacterium bovistercoris</name>
    <dbReference type="NCBI Taxonomy" id="2293570"/>
    <lineage>
        <taxon>Bacteria</taxon>
        <taxon>Bacillati</taxon>
        <taxon>Actinomycetota</taxon>
        <taxon>Actinomycetes</taxon>
        <taxon>Micrococcales</taxon>
        <taxon>Microbacteriaceae</taxon>
        <taxon>Microbacterium</taxon>
    </lineage>
</organism>
<comment type="similarity">
    <text evidence="1">Belongs to the sigma-70 factor family. ECF subfamily.</text>
</comment>
<dbReference type="SUPFAM" id="SSF52172">
    <property type="entry name" value="CheY-like"/>
    <property type="match status" value="1"/>
</dbReference>
<keyword evidence="10" id="KW-1185">Reference proteome</keyword>
<keyword evidence="3" id="KW-0731">Sigma factor</keyword>
<gene>
    <name evidence="9" type="ORF">DY023_11810</name>
</gene>
<evidence type="ECO:0000256" key="3">
    <source>
        <dbReference type="ARBA" id="ARBA00023082"/>
    </source>
</evidence>
<dbReference type="PANTHER" id="PTHR43214">
    <property type="entry name" value="TWO-COMPONENT RESPONSE REGULATOR"/>
    <property type="match status" value="1"/>
</dbReference>
<evidence type="ECO:0000256" key="1">
    <source>
        <dbReference type="ARBA" id="ARBA00010641"/>
    </source>
</evidence>
<dbReference type="PROSITE" id="PS50110">
    <property type="entry name" value="RESPONSE_REGULATORY"/>
    <property type="match status" value="1"/>
</dbReference>
<name>A0A371NS05_9MICO</name>
<evidence type="ECO:0000256" key="2">
    <source>
        <dbReference type="ARBA" id="ARBA00023015"/>
    </source>
</evidence>
<keyword evidence="5" id="KW-0804">Transcription</keyword>
<dbReference type="InterPro" id="IPR039420">
    <property type="entry name" value="WalR-like"/>
</dbReference>
<dbReference type="InterPro" id="IPR036388">
    <property type="entry name" value="WH-like_DNA-bd_sf"/>
</dbReference>
<proteinExistence type="inferred from homology"/>
<comment type="caution">
    <text evidence="9">The sequence shown here is derived from an EMBL/GenBank/DDBJ whole genome shotgun (WGS) entry which is preliminary data.</text>
</comment>
<dbReference type="InterPro" id="IPR011006">
    <property type="entry name" value="CheY-like_superfamily"/>
</dbReference>
<sequence length="286" mass="31662">MATSSSRATRARCCRTRRSSARRTSSPACSERRSGQNLGAVASCSAQNPLSWSMGTSADEGMARRASKRVRRRVAVVEPHVLQRRGEVRLLSGPARLDVVHESDDIDDLIRWMGERDQTRWPHLVVAELLPLDPTGRDLQAVARLRSAGVRVLLVSSLDIRHEFHRIRAAGVDGVVSKRDDLEVFTDAVARVLAGETVITERAQAAARDDSRLPQLSLQEARVLELYVDGHSITAAAEAIGVKPDTARRYLKRIKQKYIALGHPVRTKIDLVRLAWRHGIADPDAP</sequence>
<dbReference type="GO" id="GO:0016987">
    <property type="term" value="F:sigma factor activity"/>
    <property type="evidence" value="ECO:0007669"/>
    <property type="project" value="UniProtKB-KW"/>
</dbReference>
<dbReference type="Proteomes" id="UP000262172">
    <property type="component" value="Unassembled WGS sequence"/>
</dbReference>
<dbReference type="GO" id="GO:0003677">
    <property type="term" value="F:DNA binding"/>
    <property type="evidence" value="ECO:0007669"/>
    <property type="project" value="UniProtKB-KW"/>
</dbReference>
<dbReference type="Gene3D" id="1.10.10.10">
    <property type="entry name" value="Winged helix-like DNA-binding domain superfamily/Winged helix DNA-binding domain"/>
    <property type="match status" value="1"/>
</dbReference>
<reference evidence="9 10" key="1">
    <citation type="submission" date="2018-08" db="EMBL/GenBank/DDBJ databases">
        <title>Isolation, diversity and antifungal activity of Actinobacteria from cow dung.</title>
        <authorList>
            <person name="Ling L."/>
        </authorList>
    </citation>
    <scope>NUCLEOTIDE SEQUENCE [LARGE SCALE GENOMIC DNA]</scope>
    <source>
        <strain evidence="9 10">NEAU-LLE</strain>
    </source>
</reference>
<dbReference type="SUPFAM" id="SSF46894">
    <property type="entry name" value="C-terminal effector domain of the bipartite response regulators"/>
    <property type="match status" value="1"/>
</dbReference>
<evidence type="ECO:0000313" key="9">
    <source>
        <dbReference type="EMBL" id="REJ04935.1"/>
    </source>
</evidence>
<dbReference type="InterPro" id="IPR013249">
    <property type="entry name" value="RNA_pol_sigma70_r4_t2"/>
</dbReference>
<evidence type="ECO:0000256" key="6">
    <source>
        <dbReference type="PROSITE-ProRule" id="PRU00169"/>
    </source>
</evidence>
<dbReference type="Pfam" id="PF08281">
    <property type="entry name" value="Sigma70_r4_2"/>
    <property type="match status" value="1"/>
</dbReference>